<protein>
    <submittedName>
        <fullName evidence="1">SFRICE_018598</fullName>
    </submittedName>
</protein>
<evidence type="ECO:0000313" key="1">
    <source>
        <dbReference type="EMBL" id="SOQ45399.1"/>
    </source>
</evidence>
<sequence length="118" mass="13442">MKIKILNIINYQPKRYSKLPKETPGASLLTADHAILMFIPIKCGRAMLRHEWAGSTGVIPRPHRKPTVGEPCFRTNGPARLELYHGLTENRRETTRVCHSHSKYESNDTSQVKIHQAV</sequence>
<proteinExistence type="predicted"/>
<name>A0A2H1VX37_SPOFR</name>
<dbReference type="EMBL" id="ODYU01004980">
    <property type="protein sequence ID" value="SOQ45399.1"/>
    <property type="molecule type" value="Genomic_DNA"/>
</dbReference>
<reference evidence="1" key="1">
    <citation type="submission" date="2016-07" db="EMBL/GenBank/DDBJ databases">
        <authorList>
            <person name="Bretaudeau A."/>
        </authorList>
    </citation>
    <scope>NUCLEOTIDE SEQUENCE</scope>
    <source>
        <strain evidence="1">Rice</strain>
        <tissue evidence="1">Whole body</tissue>
    </source>
</reference>
<organism evidence="1">
    <name type="scientific">Spodoptera frugiperda</name>
    <name type="common">Fall armyworm</name>
    <dbReference type="NCBI Taxonomy" id="7108"/>
    <lineage>
        <taxon>Eukaryota</taxon>
        <taxon>Metazoa</taxon>
        <taxon>Ecdysozoa</taxon>
        <taxon>Arthropoda</taxon>
        <taxon>Hexapoda</taxon>
        <taxon>Insecta</taxon>
        <taxon>Pterygota</taxon>
        <taxon>Neoptera</taxon>
        <taxon>Endopterygota</taxon>
        <taxon>Lepidoptera</taxon>
        <taxon>Glossata</taxon>
        <taxon>Ditrysia</taxon>
        <taxon>Noctuoidea</taxon>
        <taxon>Noctuidae</taxon>
        <taxon>Amphipyrinae</taxon>
        <taxon>Spodoptera</taxon>
    </lineage>
</organism>
<dbReference type="AlphaFoldDB" id="A0A2H1VX37"/>
<accession>A0A2H1VX37</accession>
<gene>
    <name evidence="1" type="ORF">SFRICE_018598</name>
</gene>